<dbReference type="PANTHER" id="PTHR43286">
    <property type="entry name" value="ENDONUCLEASE III-LIKE PROTEIN 1"/>
    <property type="match status" value="1"/>
</dbReference>
<evidence type="ECO:0000256" key="7">
    <source>
        <dbReference type="ARBA" id="ARBA00023014"/>
    </source>
</evidence>
<dbReference type="FunFam" id="1.10.340.30:FF:000001">
    <property type="entry name" value="Endonuclease III"/>
    <property type="match status" value="1"/>
</dbReference>
<evidence type="ECO:0000256" key="1">
    <source>
        <dbReference type="ARBA" id="ARBA00008343"/>
    </source>
</evidence>
<dbReference type="GO" id="GO:0051539">
    <property type="term" value="F:4 iron, 4 sulfur cluster binding"/>
    <property type="evidence" value="ECO:0007669"/>
    <property type="project" value="UniProtKB-UniRule"/>
</dbReference>
<evidence type="ECO:0000256" key="5">
    <source>
        <dbReference type="ARBA" id="ARBA00022801"/>
    </source>
</evidence>
<dbReference type="EMBL" id="LYOS01000009">
    <property type="protein sequence ID" value="OFV67093.1"/>
    <property type="molecule type" value="Genomic_DNA"/>
</dbReference>
<keyword evidence="9 13" id="KW-0234">DNA repair</keyword>
<comment type="similarity">
    <text evidence="1 13">Belongs to the Nth/MutY family.</text>
</comment>
<dbReference type="FunFam" id="1.10.1670.10:FF:000001">
    <property type="entry name" value="Endonuclease III"/>
    <property type="match status" value="1"/>
</dbReference>
<dbReference type="PANTHER" id="PTHR43286:SF1">
    <property type="entry name" value="ENDONUCLEASE III-LIKE PROTEIN 1"/>
    <property type="match status" value="1"/>
</dbReference>
<dbReference type="InterPro" id="IPR004035">
    <property type="entry name" value="Endouclease-III_FeS-bd_BS"/>
</dbReference>
<evidence type="ECO:0000256" key="13">
    <source>
        <dbReference type="HAMAP-Rule" id="MF_00942"/>
    </source>
</evidence>
<keyword evidence="2 13" id="KW-0004">4Fe-4S</keyword>
<evidence type="ECO:0000256" key="6">
    <source>
        <dbReference type="ARBA" id="ARBA00023004"/>
    </source>
</evidence>
<comment type="catalytic activity">
    <reaction evidence="13">
        <text>2'-deoxyribonucleotide-(2'-deoxyribose 5'-phosphate)-2'-deoxyribonucleotide-DNA = a 3'-end 2'-deoxyribonucleotide-(2,3-dehydro-2,3-deoxyribose 5'-phosphate)-DNA + a 5'-end 5'-phospho-2'-deoxyribonucleoside-DNA + H(+)</text>
        <dbReference type="Rhea" id="RHEA:66592"/>
        <dbReference type="Rhea" id="RHEA-COMP:13180"/>
        <dbReference type="Rhea" id="RHEA-COMP:16897"/>
        <dbReference type="Rhea" id="RHEA-COMP:17067"/>
        <dbReference type="ChEBI" id="CHEBI:15378"/>
        <dbReference type="ChEBI" id="CHEBI:136412"/>
        <dbReference type="ChEBI" id="CHEBI:157695"/>
        <dbReference type="ChEBI" id="CHEBI:167181"/>
        <dbReference type="EC" id="4.2.99.18"/>
    </reaction>
</comment>
<dbReference type="SMART" id="SM00478">
    <property type="entry name" value="ENDO3c"/>
    <property type="match status" value="1"/>
</dbReference>
<comment type="catalytic activity">
    <reaction evidence="12">
        <text>Hydrolyzes mismatched double-stranded DNA and polynucleotides, releasing free thymine.</text>
        <dbReference type="EC" id="3.2.2.29"/>
    </reaction>
</comment>
<comment type="cofactor">
    <cofactor evidence="13">
        <name>[4Fe-4S] cluster</name>
        <dbReference type="ChEBI" id="CHEBI:49883"/>
    </cofactor>
    <text evidence="13">Binds 1 [4Fe-4S] cluster.</text>
</comment>
<dbReference type="EC" id="4.2.99.18" evidence="13"/>
<dbReference type="PIRSF" id="PIRSF001435">
    <property type="entry name" value="Nth"/>
    <property type="match status" value="1"/>
</dbReference>
<dbReference type="Gene3D" id="1.10.340.30">
    <property type="entry name" value="Hypothetical protein, domain 2"/>
    <property type="match status" value="1"/>
</dbReference>
<name>A0A1F2P7B8_9EURY</name>
<dbReference type="PROSITE" id="PS00764">
    <property type="entry name" value="ENDONUCLEASE_III_1"/>
    <property type="match status" value="1"/>
</dbReference>
<dbReference type="GO" id="GO:0006289">
    <property type="term" value="P:nucleotide-excision repair"/>
    <property type="evidence" value="ECO:0007669"/>
    <property type="project" value="TreeGrafter"/>
</dbReference>
<gene>
    <name evidence="13" type="primary">nth</name>
    <name evidence="15" type="ORF">SCAL_001778</name>
</gene>
<dbReference type="SMART" id="SM00525">
    <property type="entry name" value="FES"/>
    <property type="match status" value="1"/>
</dbReference>
<dbReference type="GO" id="GO:0003677">
    <property type="term" value="F:DNA binding"/>
    <property type="evidence" value="ECO:0007669"/>
    <property type="project" value="UniProtKB-UniRule"/>
</dbReference>
<evidence type="ECO:0000256" key="11">
    <source>
        <dbReference type="ARBA" id="ARBA00023295"/>
    </source>
</evidence>
<evidence type="ECO:0000256" key="8">
    <source>
        <dbReference type="ARBA" id="ARBA00023125"/>
    </source>
</evidence>
<organism evidence="15 16">
    <name type="scientific">Candidatus Syntropharchaeum caldarium</name>
    <dbReference type="NCBI Taxonomy" id="1838285"/>
    <lineage>
        <taxon>Archaea</taxon>
        <taxon>Methanobacteriati</taxon>
        <taxon>Methanobacteriota</taxon>
        <taxon>Stenosarchaea group</taxon>
        <taxon>Methanomicrobia</taxon>
        <taxon>Methanosarcinales</taxon>
        <taxon>ANME-2 cluster</taxon>
        <taxon>Candidatus Syntropharchaeum</taxon>
    </lineage>
</organism>
<keyword evidence="3 13" id="KW-0479">Metal-binding</keyword>
<feature type="binding site" evidence="13">
    <location>
        <position position="200"/>
    </location>
    <ligand>
        <name>[4Fe-4S] cluster</name>
        <dbReference type="ChEBI" id="CHEBI:49883"/>
    </ligand>
</feature>
<dbReference type="InterPro" id="IPR011257">
    <property type="entry name" value="DNA_glycosylase"/>
</dbReference>
<dbReference type="CDD" id="cd00056">
    <property type="entry name" value="ENDO3c"/>
    <property type="match status" value="1"/>
</dbReference>
<sequence>MPIEIDEVIERLKEEYTDKKTAVMEVSENKDPFMVLISCILSLRTKDEVTAQAAKRLFELAKTPREMLDLDLEEIERAIYPVGFYRKKASQIKEISRELIERYNSKVPDELDELLKLKGVGRKTANIVITIGYGKPGIAVDTHVHRISNRLGLVKTKSPEETELALREILPDKYWIILNDLLVMHGQTICTPISPKCSICPITAYCERVGVDRWR</sequence>
<evidence type="ECO:0000259" key="14">
    <source>
        <dbReference type="SMART" id="SM00478"/>
    </source>
</evidence>
<dbReference type="AlphaFoldDB" id="A0A1F2P7B8"/>
<keyword evidence="15" id="KW-0255">Endonuclease</keyword>
<dbReference type="PATRIC" id="fig|1838285.3.peg.1806"/>
<dbReference type="InterPro" id="IPR003265">
    <property type="entry name" value="HhH-GPD_domain"/>
</dbReference>
<comment type="caution">
    <text evidence="15">The sequence shown here is derived from an EMBL/GenBank/DDBJ whole genome shotgun (WGS) entry which is preliminary data.</text>
</comment>
<dbReference type="Proteomes" id="UP000186940">
    <property type="component" value="Unassembled WGS sequence"/>
</dbReference>
<reference evidence="15" key="1">
    <citation type="submission" date="2016-05" db="EMBL/GenBank/DDBJ databases">
        <title>Microbial consortia oxidize butane by reversing methanogenesis.</title>
        <authorList>
            <person name="Laso-Perez R."/>
            <person name="Richter M."/>
            <person name="Wegener G."/>
            <person name="Musat F."/>
        </authorList>
    </citation>
    <scope>NUCLEOTIDE SEQUENCE [LARGE SCALE GENOMIC DNA]</scope>
    <source>
        <strain evidence="15">BOX2</strain>
    </source>
</reference>
<proteinExistence type="inferred from homology"/>
<keyword evidence="15" id="KW-0540">Nuclease</keyword>
<keyword evidence="11 13" id="KW-0326">Glycosidase</keyword>
<feature type="binding site" evidence="13">
    <location>
        <position position="197"/>
    </location>
    <ligand>
        <name>[4Fe-4S] cluster</name>
        <dbReference type="ChEBI" id="CHEBI:49883"/>
    </ligand>
</feature>
<dbReference type="Pfam" id="PF10576">
    <property type="entry name" value="EndIII_4Fe-2S"/>
    <property type="match status" value="1"/>
</dbReference>
<keyword evidence="4 13" id="KW-0227">DNA damage</keyword>
<dbReference type="Gene3D" id="1.10.1670.10">
    <property type="entry name" value="Helix-hairpin-Helix base-excision DNA repair enzymes (C-terminal)"/>
    <property type="match status" value="1"/>
</dbReference>
<keyword evidence="8 13" id="KW-0238">DNA-binding</keyword>
<keyword evidence="7 13" id="KW-0411">Iron-sulfur</keyword>
<dbReference type="Pfam" id="PF00633">
    <property type="entry name" value="HHH"/>
    <property type="match status" value="1"/>
</dbReference>
<dbReference type="GO" id="GO:0140078">
    <property type="term" value="F:class I DNA-(apurinic or apyrimidinic site) endonuclease activity"/>
    <property type="evidence" value="ECO:0007669"/>
    <property type="project" value="UniProtKB-EC"/>
</dbReference>
<dbReference type="HAMAP" id="MF_00942">
    <property type="entry name" value="Nth"/>
    <property type="match status" value="1"/>
</dbReference>
<evidence type="ECO:0000256" key="12">
    <source>
        <dbReference type="ARBA" id="ARBA00052915"/>
    </source>
</evidence>
<dbReference type="InterPro" id="IPR000445">
    <property type="entry name" value="HhH_motif"/>
</dbReference>
<feature type="binding site" evidence="13">
    <location>
        <position position="206"/>
    </location>
    <ligand>
        <name>[4Fe-4S] cluster</name>
        <dbReference type="ChEBI" id="CHEBI:49883"/>
    </ligand>
</feature>
<dbReference type="GO" id="GO:0046872">
    <property type="term" value="F:metal ion binding"/>
    <property type="evidence" value="ECO:0007669"/>
    <property type="project" value="UniProtKB-KW"/>
</dbReference>
<evidence type="ECO:0000256" key="2">
    <source>
        <dbReference type="ARBA" id="ARBA00022485"/>
    </source>
</evidence>
<dbReference type="InterPro" id="IPR003651">
    <property type="entry name" value="Endonuclease3_FeS-loop_motif"/>
</dbReference>
<keyword evidence="6 13" id="KW-0408">Iron</keyword>
<evidence type="ECO:0000256" key="10">
    <source>
        <dbReference type="ARBA" id="ARBA00023239"/>
    </source>
</evidence>
<dbReference type="InterPro" id="IPR005759">
    <property type="entry name" value="Nth"/>
</dbReference>
<evidence type="ECO:0000256" key="4">
    <source>
        <dbReference type="ARBA" id="ARBA00022763"/>
    </source>
</evidence>
<accession>A0A1F2P7B8</accession>
<dbReference type="GO" id="GO:0000703">
    <property type="term" value="F:oxidized pyrimidine nucleobase lesion DNA N-glycosylase activity"/>
    <property type="evidence" value="ECO:0007669"/>
    <property type="project" value="TreeGrafter"/>
</dbReference>
<evidence type="ECO:0000256" key="3">
    <source>
        <dbReference type="ARBA" id="ARBA00022723"/>
    </source>
</evidence>
<feature type="domain" description="HhH-GPD" evidence="14">
    <location>
        <begin position="41"/>
        <end position="188"/>
    </location>
</feature>
<dbReference type="InterPro" id="IPR023170">
    <property type="entry name" value="HhH_base_excis_C"/>
</dbReference>
<protein>
    <recommendedName>
        <fullName evidence="13">Endonuclease III</fullName>
        <ecNumber evidence="13">4.2.99.18</ecNumber>
    </recommendedName>
    <alternativeName>
        <fullName evidence="13">DNA-(apurinic or apyrimidinic site) lyase</fullName>
    </alternativeName>
</protein>
<feature type="binding site" evidence="13">
    <location>
        <position position="190"/>
    </location>
    <ligand>
        <name>[4Fe-4S] cluster</name>
        <dbReference type="ChEBI" id="CHEBI:49883"/>
    </ligand>
</feature>
<evidence type="ECO:0000313" key="16">
    <source>
        <dbReference type="Proteomes" id="UP000186940"/>
    </source>
</evidence>
<dbReference type="Pfam" id="PF00730">
    <property type="entry name" value="HhH-GPD"/>
    <property type="match status" value="1"/>
</dbReference>
<dbReference type="SUPFAM" id="SSF48150">
    <property type="entry name" value="DNA-glycosylase"/>
    <property type="match status" value="1"/>
</dbReference>
<dbReference type="GO" id="GO:0006285">
    <property type="term" value="P:base-excision repair, AP site formation"/>
    <property type="evidence" value="ECO:0007669"/>
    <property type="project" value="TreeGrafter"/>
</dbReference>
<keyword evidence="16" id="KW-1185">Reference proteome</keyword>
<comment type="function">
    <text evidence="13">DNA repair enzyme that has both DNA N-glycosylase activity and AP-lyase activity. The DNA N-glycosylase activity releases various damaged pyrimidines from DNA by cleaving the N-glycosidic bond, leaving an AP (apurinic/apyrimidinic) site. The AP-lyase activity cleaves the phosphodiester bond 3' to the AP site by a beta-elimination, leaving a 3'-terminal unsaturated sugar and a product with a terminal 5'-phosphate.</text>
</comment>
<evidence type="ECO:0000256" key="9">
    <source>
        <dbReference type="ARBA" id="ARBA00023204"/>
    </source>
</evidence>
<keyword evidence="10 13" id="KW-0456">Lyase</keyword>
<dbReference type="STRING" id="1838285.SCAL_001778"/>
<keyword evidence="5 13" id="KW-0378">Hydrolase</keyword>
<evidence type="ECO:0000313" key="15">
    <source>
        <dbReference type="EMBL" id="OFV67093.1"/>
    </source>
</evidence>
<dbReference type="GO" id="GO:0141016">
    <property type="term" value="F:G/T mismatch-specific thymine-DNA glycosylase activity"/>
    <property type="evidence" value="ECO:0007669"/>
    <property type="project" value="UniProtKB-EC"/>
</dbReference>